<dbReference type="InterPro" id="IPR009057">
    <property type="entry name" value="Homeodomain-like_sf"/>
</dbReference>
<dbReference type="PANTHER" id="PTHR45614:SF25">
    <property type="entry name" value="MYB PROTEIN"/>
    <property type="match status" value="1"/>
</dbReference>
<dbReference type="GO" id="GO:0005634">
    <property type="term" value="C:nucleus"/>
    <property type="evidence" value="ECO:0007669"/>
    <property type="project" value="TreeGrafter"/>
</dbReference>
<keyword evidence="7" id="KW-1185">Reference proteome</keyword>
<evidence type="ECO:0000259" key="4">
    <source>
        <dbReference type="PROSITE" id="PS50090"/>
    </source>
</evidence>
<evidence type="ECO:0000256" key="3">
    <source>
        <dbReference type="SAM" id="MobiDB-lite"/>
    </source>
</evidence>
<organism evidence="6 7">
    <name type="scientific">Emiliania huxleyi (strain CCMP1516)</name>
    <dbReference type="NCBI Taxonomy" id="280463"/>
    <lineage>
        <taxon>Eukaryota</taxon>
        <taxon>Haptista</taxon>
        <taxon>Haptophyta</taxon>
        <taxon>Prymnesiophyceae</taxon>
        <taxon>Isochrysidales</taxon>
        <taxon>Noelaerhabdaceae</taxon>
        <taxon>Emiliania</taxon>
    </lineage>
</organism>
<feature type="domain" description="Myb-like" evidence="4">
    <location>
        <begin position="48"/>
        <end position="99"/>
    </location>
</feature>
<keyword evidence="1" id="KW-0677">Repeat</keyword>
<dbReference type="RefSeq" id="XP_005756507.1">
    <property type="nucleotide sequence ID" value="XM_005756450.1"/>
</dbReference>
<protein>
    <submittedName>
        <fullName evidence="6">Uncharacterized protein</fullName>
    </submittedName>
</protein>
<dbReference type="AlphaFoldDB" id="A0A0D3HYJ3"/>
<dbReference type="PANTHER" id="PTHR45614">
    <property type="entry name" value="MYB PROTEIN-RELATED"/>
    <property type="match status" value="1"/>
</dbReference>
<reference evidence="6" key="2">
    <citation type="submission" date="2024-10" db="UniProtKB">
        <authorList>
            <consortium name="EnsemblProtists"/>
        </authorList>
    </citation>
    <scope>IDENTIFICATION</scope>
</reference>
<reference evidence="7" key="1">
    <citation type="journal article" date="2013" name="Nature">
        <title>Pan genome of the phytoplankton Emiliania underpins its global distribution.</title>
        <authorList>
            <person name="Read B.A."/>
            <person name="Kegel J."/>
            <person name="Klute M.J."/>
            <person name="Kuo A."/>
            <person name="Lefebvre S.C."/>
            <person name="Maumus F."/>
            <person name="Mayer C."/>
            <person name="Miller J."/>
            <person name="Monier A."/>
            <person name="Salamov A."/>
            <person name="Young J."/>
            <person name="Aguilar M."/>
            <person name="Claverie J.M."/>
            <person name="Frickenhaus S."/>
            <person name="Gonzalez K."/>
            <person name="Herman E.K."/>
            <person name="Lin Y.C."/>
            <person name="Napier J."/>
            <person name="Ogata H."/>
            <person name="Sarno A.F."/>
            <person name="Shmutz J."/>
            <person name="Schroeder D."/>
            <person name="de Vargas C."/>
            <person name="Verret F."/>
            <person name="von Dassow P."/>
            <person name="Valentin K."/>
            <person name="Van de Peer Y."/>
            <person name="Wheeler G."/>
            <person name="Dacks J.B."/>
            <person name="Delwiche C.F."/>
            <person name="Dyhrman S.T."/>
            <person name="Glockner G."/>
            <person name="John U."/>
            <person name="Richards T."/>
            <person name="Worden A.Z."/>
            <person name="Zhang X."/>
            <person name="Grigoriev I.V."/>
            <person name="Allen A.E."/>
            <person name="Bidle K."/>
            <person name="Borodovsky M."/>
            <person name="Bowler C."/>
            <person name="Brownlee C."/>
            <person name="Cock J.M."/>
            <person name="Elias M."/>
            <person name="Gladyshev V.N."/>
            <person name="Groth M."/>
            <person name="Guda C."/>
            <person name="Hadaegh A."/>
            <person name="Iglesias-Rodriguez M.D."/>
            <person name="Jenkins J."/>
            <person name="Jones B.M."/>
            <person name="Lawson T."/>
            <person name="Leese F."/>
            <person name="Lindquist E."/>
            <person name="Lobanov A."/>
            <person name="Lomsadze A."/>
            <person name="Malik S.B."/>
            <person name="Marsh M.E."/>
            <person name="Mackinder L."/>
            <person name="Mock T."/>
            <person name="Mueller-Roeber B."/>
            <person name="Pagarete A."/>
            <person name="Parker M."/>
            <person name="Probert I."/>
            <person name="Quesneville H."/>
            <person name="Raines C."/>
            <person name="Rensing S.A."/>
            <person name="Riano-Pachon D.M."/>
            <person name="Richier S."/>
            <person name="Rokitta S."/>
            <person name="Shiraiwa Y."/>
            <person name="Soanes D.M."/>
            <person name="van der Giezen M."/>
            <person name="Wahlund T.M."/>
            <person name="Williams B."/>
            <person name="Wilson W."/>
            <person name="Wolfe G."/>
            <person name="Wurch L.L."/>
        </authorList>
    </citation>
    <scope>NUCLEOTIDE SEQUENCE</scope>
</reference>
<dbReference type="SMART" id="SM00717">
    <property type="entry name" value="SANT"/>
    <property type="match status" value="2"/>
</dbReference>
<dbReference type="PROSITE" id="PS51294">
    <property type="entry name" value="HTH_MYB"/>
    <property type="match status" value="2"/>
</dbReference>
<dbReference type="GO" id="GO:0000978">
    <property type="term" value="F:RNA polymerase II cis-regulatory region sequence-specific DNA binding"/>
    <property type="evidence" value="ECO:0007669"/>
    <property type="project" value="TreeGrafter"/>
</dbReference>
<dbReference type="InterPro" id="IPR001005">
    <property type="entry name" value="SANT/Myb"/>
</dbReference>
<dbReference type="InterPro" id="IPR017930">
    <property type="entry name" value="Myb_dom"/>
</dbReference>
<dbReference type="SUPFAM" id="SSF46689">
    <property type="entry name" value="Homeodomain-like"/>
    <property type="match status" value="1"/>
</dbReference>
<evidence type="ECO:0000313" key="6">
    <source>
        <dbReference type="EnsemblProtists" id="EOD04078"/>
    </source>
</evidence>
<dbReference type="Pfam" id="PF13921">
    <property type="entry name" value="Myb_DNA-bind_6"/>
    <property type="match status" value="1"/>
</dbReference>
<dbReference type="OMA" id="CNEEEDQ"/>
<dbReference type="KEGG" id="ehx:EMIHUDRAFT_360450"/>
<feature type="domain" description="HTH myb-type" evidence="5">
    <location>
        <begin position="52"/>
        <end position="103"/>
    </location>
</feature>
<sequence>MARSSTHPQTRPESAKRLRGGVSKPPARAPSRAANGSRRKRSAATEVGTEPKRVLWAPEEDEKLRQLVRVHGEKSWAVVATEMASRSGKQCRERWRNQLRPLNKGAWTAEEDAEVWTRVQEMGTRWAQISSQHMPLRTENDIKNRWNSLVLKPCHPAGASQPRGRRRLPPRQPARTLPGPFP</sequence>
<dbReference type="PROSITE" id="PS50090">
    <property type="entry name" value="MYB_LIKE"/>
    <property type="match status" value="2"/>
</dbReference>
<dbReference type="InterPro" id="IPR050560">
    <property type="entry name" value="MYB_TF"/>
</dbReference>
<dbReference type="CDD" id="cd00167">
    <property type="entry name" value="SANT"/>
    <property type="match status" value="2"/>
</dbReference>
<evidence type="ECO:0000256" key="2">
    <source>
        <dbReference type="ARBA" id="ARBA00023125"/>
    </source>
</evidence>
<dbReference type="GO" id="GO:0000981">
    <property type="term" value="F:DNA-binding transcription factor activity, RNA polymerase II-specific"/>
    <property type="evidence" value="ECO:0007669"/>
    <property type="project" value="TreeGrafter"/>
</dbReference>
<evidence type="ECO:0000313" key="7">
    <source>
        <dbReference type="Proteomes" id="UP000013827"/>
    </source>
</evidence>
<evidence type="ECO:0000256" key="1">
    <source>
        <dbReference type="ARBA" id="ARBA00022737"/>
    </source>
</evidence>
<keyword evidence="2" id="KW-0238">DNA-binding</keyword>
<feature type="region of interest" description="Disordered" evidence="3">
    <location>
        <begin position="152"/>
        <end position="182"/>
    </location>
</feature>
<accession>A0A0D3HYJ3</accession>
<dbReference type="PaxDb" id="2903-EOD04078"/>
<feature type="compositionally biased region" description="Low complexity" evidence="3">
    <location>
        <begin position="173"/>
        <end position="182"/>
    </location>
</feature>
<dbReference type="eggNOG" id="KOG0048">
    <property type="taxonomic scope" value="Eukaryota"/>
</dbReference>
<dbReference type="Gene3D" id="1.10.10.60">
    <property type="entry name" value="Homeodomain-like"/>
    <property type="match status" value="2"/>
</dbReference>
<feature type="compositionally biased region" description="Low complexity" evidence="3">
    <location>
        <begin position="23"/>
        <end position="36"/>
    </location>
</feature>
<feature type="compositionally biased region" description="Polar residues" evidence="3">
    <location>
        <begin position="1"/>
        <end position="12"/>
    </location>
</feature>
<dbReference type="FunFam" id="1.10.10.60:FF:000010">
    <property type="entry name" value="Transcriptional activator Myb isoform A"/>
    <property type="match status" value="1"/>
</dbReference>
<name>A0A0D3HYJ3_EMIH1</name>
<feature type="domain" description="HTH myb-type" evidence="5">
    <location>
        <begin position="104"/>
        <end position="154"/>
    </location>
</feature>
<dbReference type="GeneID" id="17250177"/>
<feature type="region of interest" description="Disordered" evidence="3">
    <location>
        <begin position="1"/>
        <end position="54"/>
    </location>
</feature>
<dbReference type="HOGENOM" id="CLU_1484640_0_0_1"/>
<feature type="domain" description="Myb-like" evidence="4">
    <location>
        <begin position="102"/>
        <end position="150"/>
    </location>
</feature>
<dbReference type="Proteomes" id="UP000013827">
    <property type="component" value="Unassembled WGS sequence"/>
</dbReference>
<dbReference type="STRING" id="2903.R1B3G7"/>
<proteinExistence type="predicted"/>
<dbReference type="EnsemblProtists" id="EOD04078">
    <property type="protein sequence ID" value="EOD04078"/>
    <property type="gene ID" value="EMIHUDRAFT_360450"/>
</dbReference>
<evidence type="ECO:0000259" key="5">
    <source>
        <dbReference type="PROSITE" id="PS51294"/>
    </source>
</evidence>